<evidence type="ECO:0000313" key="4">
    <source>
        <dbReference type="Proteomes" id="UP000018958"/>
    </source>
</evidence>
<gene>
    <name evidence="3" type="ORF">F441_07136</name>
</gene>
<name>W2X9S7_PHYNI</name>
<dbReference type="OrthoDB" id="2401965at2759"/>
<evidence type="ECO:0000313" key="3">
    <source>
        <dbReference type="EMBL" id="ETP18669.1"/>
    </source>
</evidence>
<dbReference type="InterPro" id="IPR043129">
    <property type="entry name" value="ATPase_NBD"/>
</dbReference>
<organism evidence="3 4">
    <name type="scientific">Phytophthora nicotianae CJ01A1</name>
    <dbReference type="NCBI Taxonomy" id="1317063"/>
    <lineage>
        <taxon>Eukaryota</taxon>
        <taxon>Sar</taxon>
        <taxon>Stramenopiles</taxon>
        <taxon>Oomycota</taxon>
        <taxon>Peronosporomycetes</taxon>
        <taxon>Peronosporales</taxon>
        <taxon>Peronosporaceae</taxon>
        <taxon>Phytophthora</taxon>
    </lineage>
</organism>
<dbReference type="AlphaFoldDB" id="W2X9S7"/>
<dbReference type="InterPro" id="IPR013126">
    <property type="entry name" value="Hsp_70_fam"/>
</dbReference>
<dbReference type="Pfam" id="PF00012">
    <property type="entry name" value="HSP70"/>
    <property type="match status" value="1"/>
</dbReference>
<dbReference type="SUPFAM" id="SSF53067">
    <property type="entry name" value="Actin-like ATPase domain"/>
    <property type="match status" value="1"/>
</dbReference>
<dbReference type="Gene3D" id="3.30.420.40">
    <property type="match status" value="2"/>
</dbReference>
<dbReference type="PANTHER" id="PTHR19375">
    <property type="entry name" value="HEAT SHOCK PROTEIN 70KDA"/>
    <property type="match status" value="1"/>
</dbReference>
<evidence type="ECO:0000256" key="1">
    <source>
        <dbReference type="ARBA" id="ARBA00022741"/>
    </source>
</evidence>
<protein>
    <submittedName>
        <fullName evidence="3">Uncharacterized protein</fullName>
    </submittedName>
</protein>
<sequence length="397" mass="45499">MAEHEKVDAALLVGVTGFLAKYNTPNHQQGKASSAFSDDELVININQLLAESEVLLSAIENLPQEQIAPAVLFSLNVVTSVSSQRDTTKTDQLLSDQRREHRNIQAAKRRQRYHKKTANCSEREKMRYADNLSLSAWRAIAVLQKEKRLEAEQNHKQLRSAVVERARVIHQMKMLLQRFKADEGKNESRVDGDQHFLFKALVGELDAIYARTHQIIREANFKMSPKLPYKPMRKAFIGKEMKNIVVTVPAYFNDSQADSLHHRIRPEQDRRRAQRADLRLGGGISDMSMLNTEKGIFLVKATAGDTHLGGEDSDNRLVEYFEQEFKPHHRKNLTQYQRALRRPNTNRLSSAQTYIKIDSLFDTIEFNSISTHVRFENLCSDDFRTTNDPVGKDLRAS</sequence>
<reference evidence="3 4" key="1">
    <citation type="submission" date="2013-11" db="EMBL/GenBank/DDBJ databases">
        <title>The Genome Sequence of Phytophthora parasitica CJ01A1.</title>
        <authorList>
            <consortium name="The Broad Institute Genomics Platform"/>
            <person name="Russ C."/>
            <person name="Tyler B."/>
            <person name="Panabieres F."/>
            <person name="Shan W."/>
            <person name="Tripathy S."/>
            <person name="Grunwald N."/>
            <person name="Machado M."/>
            <person name="Johnson C.S."/>
            <person name="Walker B."/>
            <person name="Young S.K."/>
            <person name="Zeng Q."/>
            <person name="Gargeya S."/>
            <person name="Fitzgerald M."/>
            <person name="Haas B."/>
            <person name="Abouelleil A."/>
            <person name="Allen A.W."/>
            <person name="Alvarado L."/>
            <person name="Arachchi H.M."/>
            <person name="Berlin A.M."/>
            <person name="Chapman S.B."/>
            <person name="Gainer-Dewar J."/>
            <person name="Goldberg J."/>
            <person name="Griggs A."/>
            <person name="Gujja S."/>
            <person name="Hansen M."/>
            <person name="Howarth C."/>
            <person name="Imamovic A."/>
            <person name="Ireland A."/>
            <person name="Larimer J."/>
            <person name="McCowan C."/>
            <person name="Murphy C."/>
            <person name="Pearson M."/>
            <person name="Poon T.W."/>
            <person name="Priest M."/>
            <person name="Roberts A."/>
            <person name="Saif S."/>
            <person name="Shea T."/>
            <person name="Sisk P."/>
            <person name="Sykes S."/>
            <person name="Wortman J."/>
            <person name="Nusbaum C."/>
            <person name="Birren B."/>
        </authorList>
    </citation>
    <scope>NUCLEOTIDE SEQUENCE [LARGE SCALE GENOMIC DNA]</scope>
    <source>
        <strain evidence="3 4">CJ01A1</strain>
    </source>
</reference>
<dbReference type="Gene3D" id="3.90.640.10">
    <property type="entry name" value="Actin, Chain A, domain 4"/>
    <property type="match status" value="1"/>
</dbReference>
<dbReference type="GO" id="GO:0005524">
    <property type="term" value="F:ATP binding"/>
    <property type="evidence" value="ECO:0007669"/>
    <property type="project" value="UniProtKB-KW"/>
</dbReference>
<dbReference type="EMBL" id="ANIX01001425">
    <property type="protein sequence ID" value="ETP18669.1"/>
    <property type="molecule type" value="Genomic_DNA"/>
</dbReference>
<keyword evidence="2" id="KW-0067">ATP-binding</keyword>
<keyword evidence="1" id="KW-0547">Nucleotide-binding</keyword>
<proteinExistence type="predicted"/>
<accession>W2X9S7</accession>
<evidence type="ECO:0000256" key="2">
    <source>
        <dbReference type="ARBA" id="ARBA00022840"/>
    </source>
</evidence>
<dbReference type="Proteomes" id="UP000018958">
    <property type="component" value="Unassembled WGS sequence"/>
</dbReference>
<comment type="caution">
    <text evidence="3">The sequence shown here is derived from an EMBL/GenBank/DDBJ whole genome shotgun (WGS) entry which is preliminary data.</text>
</comment>
<dbReference type="GO" id="GO:0140662">
    <property type="term" value="F:ATP-dependent protein folding chaperone"/>
    <property type="evidence" value="ECO:0007669"/>
    <property type="project" value="InterPro"/>
</dbReference>